<keyword evidence="2" id="KW-1185">Reference proteome</keyword>
<protein>
    <submittedName>
        <fullName evidence="1">Uncharacterized protein</fullName>
    </submittedName>
</protein>
<accession>A0A1I0VVS9</accession>
<organism evidence="1 2">
    <name type="scientific">Lentibacillus halodurans</name>
    <dbReference type="NCBI Taxonomy" id="237679"/>
    <lineage>
        <taxon>Bacteria</taxon>
        <taxon>Bacillati</taxon>
        <taxon>Bacillota</taxon>
        <taxon>Bacilli</taxon>
        <taxon>Bacillales</taxon>
        <taxon>Bacillaceae</taxon>
        <taxon>Lentibacillus</taxon>
    </lineage>
</organism>
<dbReference type="RefSeq" id="WP_244535650.1">
    <property type="nucleotide sequence ID" value="NZ_FOJW01000002.1"/>
</dbReference>
<evidence type="ECO:0000313" key="1">
    <source>
        <dbReference type="EMBL" id="SFA80452.1"/>
    </source>
</evidence>
<proteinExistence type="predicted"/>
<dbReference type="EMBL" id="FOJW01000002">
    <property type="protein sequence ID" value="SFA80452.1"/>
    <property type="molecule type" value="Genomic_DNA"/>
</dbReference>
<reference evidence="1 2" key="1">
    <citation type="submission" date="2016-10" db="EMBL/GenBank/DDBJ databases">
        <authorList>
            <person name="de Groot N.N."/>
        </authorList>
    </citation>
    <scope>NUCLEOTIDE SEQUENCE [LARGE SCALE GENOMIC DNA]</scope>
    <source>
        <strain evidence="1 2">CGMCC 1.3702</strain>
    </source>
</reference>
<evidence type="ECO:0000313" key="2">
    <source>
        <dbReference type="Proteomes" id="UP000198642"/>
    </source>
</evidence>
<name>A0A1I0VVS9_9BACI</name>
<gene>
    <name evidence="1" type="ORF">SAMN04488072_1023</name>
</gene>
<dbReference type="STRING" id="237679.SAMN04488072_1023"/>
<dbReference type="Proteomes" id="UP000198642">
    <property type="component" value="Unassembled WGS sequence"/>
</dbReference>
<dbReference type="AlphaFoldDB" id="A0A1I0VVS9"/>
<sequence length="54" mass="6210">MDPLLERLTIQEIEEIMASSSEMHVPKNSLVFEEGALPIICISSRREGTYFQRN</sequence>